<dbReference type="EMBL" id="JAIBOA010000012">
    <property type="protein sequence ID" value="MBW8484565.1"/>
    <property type="molecule type" value="Genomic_DNA"/>
</dbReference>
<evidence type="ECO:0000313" key="2">
    <source>
        <dbReference type="EMBL" id="MBW8484565.1"/>
    </source>
</evidence>
<name>A0ABS7FVW2_9ACTN</name>
<gene>
    <name evidence="2" type="ORF">K1Y72_19435</name>
</gene>
<accession>A0ABS7FVW2</accession>
<reference evidence="2 3" key="1">
    <citation type="submission" date="2021-07" db="EMBL/GenBank/DDBJ databases">
        <title>Actinomadura sp. PM05-2 isolated from lichen.</title>
        <authorList>
            <person name="Somphong A."/>
            <person name="Phongsopitanun W."/>
            <person name="Tanasupawat S."/>
            <person name="Peongsungnone V."/>
        </authorList>
    </citation>
    <scope>NUCLEOTIDE SEQUENCE [LARGE SCALE GENOMIC DNA]</scope>
    <source>
        <strain evidence="2 3">PM05-2</strain>
    </source>
</reference>
<keyword evidence="3" id="KW-1185">Reference proteome</keyword>
<proteinExistence type="predicted"/>
<dbReference type="InterPro" id="IPR007278">
    <property type="entry name" value="DUF397"/>
</dbReference>
<sequence length="61" mass="6334">MDLSKAAWRKSSHSAENQGDCIELAAVPGSVAVRDSKDPHGGGLLVGRAGFRRFAGVVKGL</sequence>
<dbReference type="Pfam" id="PF04149">
    <property type="entry name" value="DUF397"/>
    <property type="match status" value="1"/>
</dbReference>
<dbReference type="Proteomes" id="UP000774570">
    <property type="component" value="Unassembled WGS sequence"/>
</dbReference>
<evidence type="ECO:0000259" key="1">
    <source>
        <dbReference type="Pfam" id="PF04149"/>
    </source>
</evidence>
<feature type="domain" description="DUF397" evidence="1">
    <location>
        <begin position="6"/>
        <end position="59"/>
    </location>
</feature>
<comment type="caution">
    <text evidence="2">The sequence shown here is derived from an EMBL/GenBank/DDBJ whole genome shotgun (WGS) entry which is preliminary data.</text>
</comment>
<evidence type="ECO:0000313" key="3">
    <source>
        <dbReference type="Proteomes" id="UP000774570"/>
    </source>
</evidence>
<dbReference type="RefSeq" id="WP_220167970.1">
    <property type="nucleotide sequence ID" value="NZ_JAIBOA010000012.1"/>
</dbReference>
<organism evidence="2 3">
    <name type="scientific">Actinomadura parmotrematis</name>
    <dbReference type="NCBI Taxonomy" id="2864039"/>
    <lineage>
        <taxon>Bacteria</taxon>
        <taxon>Bacillati</taxon>
        <taxon>Actinomycetota</taxon>
        <taxon>Actinomycetes</taxon>
        <taxon>Streptosporangiales</taxon>
        <taxon>Thermomonosporaceae</taxon>
        <taxon>Actinomadura</taxon>
    </lineage>
</organism>
<protein>
    <submittedName>
        <fullName evidence="2">DUF397 domain-containing protein</fullName>
    </submittedName>
</protein>